<dbReference type="GeneID" id="9594929"/>
<feature type="region of interest" description="Disordered" evidence="1">
    <location>
        <begin position="430"/>
        <end position="462"/>
    </location>
</feature>
<reference evidence="2 3" key="1">
    <citation type="journal article" date="2010" name="Nat. Biotechnol.">
        <title>Genome sequence of the model mushroom Schizophyllum commune.</title>
        <authorList>
            <person name="Ohm R.A."/>
            <person name="de Jong J.F."/>
            <person name="Lugones L.G."/>
            <person name="Aerts A."/>
            <person name="Kothe E."/>
            <person name="Stajich J.E."/>
            <person name="de Vries R.P."/>
            <person name="Record E."/>
            <person name="Levasseur A."/>
            <person name="Baker S.E."/>
            <person name="Bartholomew K.A."/>
            <person name="Coutinho P.M."/>
            <person name="Erdmann S."/>
            <person name="Fowler T.J."/>
            <person name="Gathman A.C."/>
            <person name="Lombard V."/>
            <person name="Henrissat B."/>
            <person name="Knabe N."/>
            <person name="Kuees U."/>
            <person name="Lilly W.W."/>
            <person name="Lindquist E."/>
            <person name="Lucas S."/>
            <person name="Magnuson J.K."/>
            <person name="Piumi F."/>
            <person name="Raudaskoski M."/>
            <person name="Salamov A."/>
            <person name="Schmutz J."/>
            <person name="Schwarze F.W.M.R."/>
            <person name="vanKuyk P.A."/>
            <person name="Horton J.S."/>
            <person name="Grigoriev I.V."/>
            <person name="Woesten H.A.B."/>
        </authorList>
    </citation>
    <scope>NUCLEOTIDE SEQUENCE [LARGE SCALE GENOMIC DNA]</scope>
    <source>
        <strain evidence="3">H4-8 / FGSC 9210</strain>
    </source>
</reference>
<feature type="region of interest" description="Disordered" evidence="1">
    <location>
        <begin position="396"/>
        <end position="418"/>
    </location>
</feature>
<evidence type="ECO:0000313" key="2">
    <source>
        <dbReference type="EMBL" id="EFJ01422.1"/>
    </source>
</evidence>
<dbReference type="Proteomes" id="UP000007431">
    <property type="component" value="Unassembled WGS sequence"/>
</dbReference>
<sequence>MHNMGASSDMSTCWHENDASNSPSSWPPSTRLPRLKIGSALPPSSLGFSYSATFPESRFKSPVDAEYPFDQSLDNPISSPEGNFSELGLSDSEAPELIEDDGESPPYNPQLLSPVSPELSPEWSPRRIAGASDAEGDGEPSSKAMLLSSGHSRSPYAYGTYEARRDVPIYDYDPHDHAREHPLPGYDDQYAYYQPHLQPLSSDLFGGADDIFPPWSDVPPESPALRSTASLPELEFDDDEHDNSGSDPPPSPARSLISLPDSDAHDDLPFSDELLSLSLDKAIAEGPTSPSPRSEGLLLLDDAPEDQSRSPSPEGPMYLPLPDEYGDADSLDPELRRLCDVQRRAQAAEWEGRQKEAVLLNQGLLQARAEVKRQRKKDKERAREAAALIRLKLASGAASDVEVPSPPPPSSKKAAASSVSQLVARMLLRRHDTTRPISQRRSQAAHVPSPLAPRTTDAASCPSHIESLPLTLRLLDS</sequence>
<dbReference type="RefSeq" id="XP_003036324.1">
    <property type="nucleotide sequence ID" value="XM_003036278.1"/>
</dbReference>
<dbReference type="AlphaFoldDB" id="D8PUB0"/>
<dbReference type="OrthoDB" id="2936986at2759"/>
<dbReference type="InParanoid" id="D8PUB0"/>
<feature type="region of interest" description="Disordered" evidence="1">
    <location>
        <begin position="281"/>
        <end position="333"/>
    </location>
</feature>
<keyword evidence="3" id="KW-1185">Reference proteome</keyword>
<protein>
    <submittedName>
        <fullName evidence="2">Expressed protein</fullName>
    </submittedName>
</protein>
<gene>
    <name evidence="2" type="ORF">SCHCODRAFT_256322</name>
</gene>
<feature type="compositionally biased region" description="Polar residues" evidence="1">
    <location>
        <begin position="1"/>
        <end position="11"/>
    </location>
</feature>
<evidence type="ECO:0000313" key="3">
    <source>
        <dbReference type="Proteomes" id="UP000007431"/>
    </source>
</evidence>
<accession>D8PUB0</accession>
<feature type="compositionally biased region" description="Polar residues" evidence="1">
    <location>
        <begin position="19"/>
        <end position="28"/>
    </location>
</feature>
<feature type="region of interest" description="Disordered" evidence="1">
    <location>
        <begin position="65"/>
        <end position="159"/>
    </location>
</feature>
<name>D8PUB0_SCHCM</name>
<dbReference type="STRING" id="578458.D8PUB0"/>
<feature type="compositionally biased region" description="Polar residues" evidence="1">
    <location>
        <begin position="72"/>
        <end position="82"/>
    </location>
</feature>
<feature type="region of interest" description="Disordered" evidence="1">
    <location>
        <begin position="203"/>
        <end position="269"/>
    </location>
</feature>
<feature type="region of interest" description="Disordered" evidence="1">
    <location>
        <begin position="1"/>
        <end position="38"/>
    </location>
</feature>
<dbReference type="EMBL" id="GL377303">
    <property type="protein sequence ID" value="EFJ01422.1"/>
    <property type="molecule type" value="Genomic_DNA"/>
</dbReference>
<dbReference type="KEGG" id="scm:SCHCO_01120309"/>
<evidence type="ECO:0000256" key="1">
    <source>
        <dbReference type="SAM" id="MobiDB-lite"/>
    </source>
</evidence>
<dbReference type="VEuPathDB" id="FungiDB:SCHCODRAFT_01120309"/>
<dbReference type="eggNOG" id="ENOG502RC42">
    <property type="taxonomic scope" value="Eukaryota"/>
</dbReference>
<proteinExistence type="predicted"/>
<feature type="compositionally biased region" description="Acidic residues" evidence="1">
    <location>
        <begin position="93"/>
        <end position="103"/>
    </location>
</feature>
<organism evidence="3">
    <name type="scientific">Schizophyllum commune (strain H4-8 / FGSC 9210)</name>
    <name type="common">Split gill fungus</name>
    <dbReference type="NCBI Taxonomy" id="578458"/>
    <lineage>
        <taxon>Eukaryota</taxon>
        <taxon>Fungi</taxon>
        <taxon>Dikarya</taxon>
        <taxon>Basidiomycota</taxon>
        <taxon>Agaricomycotina</taxon>
        <taxon>Agaricomycetes</taxon>
        <taxon>Agaricomycetidae</taxon>
        <taxon>Agaricales</taxon>
        <taxon>Schizophyllaceae</taxon>
        <taxon>Schizophyllum</taxon>
    </lineage>
</organism>
<dbReference type="HOGENOM" id="CLU_572602_0_0_1"/>